<accession>A0ABT3C8K9</accession>
<gene>
    <name evidence="1" type="ORF">H7J73_07110</name>
</gene>
<dbReference type="EMBL" id="JACKTY010000018">
    <property type="protein sequence ID" value="MCV7225799.1"/>
    <property type="molecule type" value="Genomic_DNA"/>
</dbReference>
<organism evidence="1 2">
    <name type="scientific">Mycolicibacterium komossense</name>
    <dbReference type="NCBI Taxonomy" id="1779"/>
    <lineage>
        <taxon>Bacteria</taxon>
        <taxon>Bacillati</taxon>
        <taxon>Actinomycetota</taxon>
        <taxon>Actinomycetes</taxon>
        <taxon>Mycobacteriales</taxon>
        <taxon>Mycobacteriaceae</taxon>
        <taxon>Mycolicibacterium</taxon>
    </lineage>
</organism>
<evidence type="ECO:0008006" key="3">
    <source>
        <dbReference type="Google" id="ProtNLM"/>
    </source>
</evidence>
<dbReference type="RefSeq" id="WP_264066616.1">
    <property type="nucleotide sequence ID" value="NZ_JACKTY010000018.1"/>
</dbReference>
<evidence type="ECO:0000313" key="1">
    <source>
        <dbReference type="EMBL" id="MCV7225799.1"/>
    </source>
</evidence>
<name>A0ABT3C8K9_9MYCO</name>
<sequence length="170" mass="18742">MELPPIPLRQHDGVSCGPSVAIVAGALLDPGYRSELSTAGWFAAEQGQVHRAMRRIWPRFLGMTPTAMARAISGHSGGMRYRWRLVRRHDRLLDVREAVLLGWPVPMLVGRFIPRHWVLLVGVAGTQAFQCYEPSSGEVRTVAADAIRVARLTGVGFPRPVAFVLPARGR</sequence>
<evidence type="ECO:0000313" key="2">
    <source>
        <dbReference type="Proteomes" id="UP001526201"/>
    </source>
</evidence>
<proteinExistence type="predicted"/>
<keyword evidence="2" id="KW-1185">Reference proteome</keyword>
<comment type="caution">
    <text evidence="1">The sequence shown here is derived from an EMBL/GenBank/DDBJ whole genome shotgun (WGS) entry which is preliminary data.</text>
</comment>
<protein>
    <recommendedName>
        <fullName evidence="3">Peptidase C39 domain-containing protein</fullName>
    </recommendedName>
</protein>
<dbReference type="Proteomes" id="UP001526201">
    <property type="component" value="Unassembled WGS sequence"/>
</dbReference>
<reference evidence="1 2" key="1">
    <citation type="journal article" date="2022" name="BMC Genomics">
        <title>Comparative genome analysis of mycobacteria focusing on tRNA and non-coding RNA.</title>
        <authorList>
            <person name="Behra P.R.K."/>
            <person name="Pettersson B.M.F."/>
            <person name="Ramesh M."/>
            <person name="Das S."/>
            <person name="Dasgupta S."/>
            <person name="Kirsebom L.A."/>
        </authorList>
    </citation>
    <scope>NUCLEOTIDE SEQUENCE [LARGE SCALE GENOMIC DNA]</scope>
    <source>
        <strain evidence="1 2">DSM 44078</strain>
    </source>
</reference>